<protein>
    <submittedName>
        <fullName evidence="1">Uncharacterized protein</fullName>
    </submittedName>
</protein>
<comment type="caution">
    <text evidence="1">The sequence shown here is derived from an EMBL/GenBank/DDBJ whole genome shotgun (WGS) entry which is preliminary data.</text>
</comment>
<proteinExistence type="predicted"/>
<evidence type="ECO:0000313" key="1">
    <source>
        <dbReference type="EMBL" id="CAK8695399.1"/>
    </source>
</evidence>
<organism evidence="1 2">
    <name type="scientific">Clavelina lepadiformis</name>
    <name type="common">Light-bulb sea squirt</name>
    <name type="synonym">Ascidia lepadiformis</name>
    <dbReference type="NCBI Taxonomy" id="159417"/>
    <lineage>
        <taxon>Eukaryota</taxon>
        <taxon>Metazoa</taxon>
        <taxon>Chordata</taxon>
        <taxon>Tunicata</taxon>
        <taxon>Ascidiacea</taxon>
        <taxon>Aplousobranchia</taxon>
        <taxon>Clavelinidae</taxon>
        <taxon>Clavelina</taxon>
    </lineage>
</organism>
<accession>A0ABP0GXK7</accession>
<sequence>MSQQAMITCNEESTRLEMDSIQSKLKLNMIQDAVIQCHRFLQIPVDCYVISDCELILENVISVAREFRLKSRFGEAISLIRWAARFCRYLEAPDIKLEFIEKLSLAAFEVSNALWLKNMKIAVEGEVIPLMRSFAVAIEITQIDDDLRKAELQAWNLYRLGMCYKQIGDYGQVLKTSELATGLLRQAYGSKPNCSHLMELCQRLTANSNSYWW</sequence>
<name>A0ABP0GXK7_CLALP</name>
<dbReference type="Proteomes" id="UP001642483">
    <property type="component" value="Unassembled WGS sequence"/>
</dbReference>
<reference evidence="1 2" key="1">
    <citation type="submission" date="2024-02" db="EMBL/GenBank/DDBJ databases">
        <authorList>
            <person name="Daric V."/>
            <person name="Darras S."/>
        </authorList>
    </citation>
    <scope>NUCLEOTIDE SEQUENCE [LARGE SCALE GENOMIC DNA]</scope>
</reference>
<gene>
    <name evidence="1" type="ORF">CVLEPA_LOCUS28679</name>
</gene>
<keyword evidence="2" id="KW-1185">Reference proteome</keyword>
<dbReference type="EMBL" id="CAWYQH010000152">
    <property type="protein sequence ID" value="CAK8695399.1"/>
    <property type="molecule type" value="Genomic_DNA"/>
</dbReference>
<evidence type="ECO:0000313" key="2">
    <source>
        <dbReference type="Proteomes" id="UP001642483"/>
    </source>
</evidence>